<evidence type="ECO:0000313" key="1">
    <source>
        <dbReference type="EMBL" id="KKS80339.1"/>
    </source>
</evidence>
<dbReference type="Proteomes" id="UP000034213">
    <property type="component" value="Unassembled WGS sequence"/>
</dbReference>
<comment type="caution">
    <text evidence="1">The sequence shown here is derived from an EMBL/GenBank/DDBJ whole genome shotgun (WGS) entry which is preliminary data.</text>
</comment>
<dbReference type="SUPFAM" id="SSF81301">
    <property type="entry name" value="Nucleotidyltransferase"/>
    <property type="match status" value="1"/>
</dbReference>
<proteinExistence type="predicted"/>
<reference evidence="1 2" key="1">
    <citation type="journal article" date="2015" name="Nature">
        <title>rRNA introns, odd ribosomes, and small enigmatic genomes across a large radiation of phyla.</title>
        <authorList>
            <person name="Brown C.T."/>
            <person name="Hug L.A."/>
            <person name="Thomas B.C."/>
            <person name="Sharon I."/>
            <person name="Castelle C.J."/>
            <person name="Singh A."/>
            <person name="Wilkins M.J."/>
            <person name="Williams K.H."/>
            <person name="Banfield J.F."/>
        </authorList>
    </citation>
    <scope>NUCLEOTIDE SEQUENCE [LARGE SCALE GENOMIC DNA]</scope>
</reference>
<sequence length="262" mass="30484">MNYKTTKKDCELVIQRIIEIFGGVIAPSSFDLIVYGSYATDNWRDGASDLDSILYFKQGSFSEIFSAQDIAKIQLGITELCEKMSFLQKANFFSDVFILDKFHGDDGRFVIYDKGFIHRLLVVNKNYSVVWGNDFLSLLSPVSLRHQEEFQLAIYLQEIRKFLIFEMPRLSLLTIREIPEVYKFLKTLPRFVHIILGKPINSIKEGLDSLCKRFPDIDYDPLYKLEKAERSKKSSFNFIDCWQCYEKTLMALVANSPMRSVR</sequence>
<organism evidence="1 2">
    <name type="scientific">Candidatus Beckwithbacteria bacterium GW2011_GWA2_43_10</name>
    <dbReference type="NCBI Taxonomy" id="1618369"/>
    <lineage>
        <taxon>Bacteria</taxon>
        <taxon>Candidatus Beckwithiibacteriota</taxon>
    </lineage>
</organism>
<name>A0A0G1C4H7_9BACT</name>
<dbReference type="AlphaFoldDB" id="A0A0G1C4H7"/>
<dbReference type="STRING" id="1618369.UV54_C0009G0005"/>
<protein>
    <submittedName>
        <fullName evidence="1">Uncharacterized protein</fullName>
    </submittedName>
</protein>
<dbReference type="InterPro" id="IPR043519">
    <property type="entry name" value="NT_sf"/>
</dbReference>
<accession>A0A0G1C4H7</accession>
<evidence type="ECO:0000313" key="2">
    <source>
        <dbReference type="Proteomes" id="UP000034213"/>
    </source>
</evidence>
<dbReference type="EMBL" id="LCEW01000009">
    <property type="protein sequence ID" value="KKS80339.1"/>
    <property type="molecule type" value="Genomic_DNA"/>
</dbReference>
<gene>
    <name evidence="1" type="ORF">UV54_C0009G0005</name>
</gene>